<dbReference type="InterPro" id="IPR040840">
    <property type="entry name" value="TcA_TcB_BD"/>
</dbReference>
<feature type="domain" description="Tc toxin complex TcA C-terminal TcB-binding" evidence="1">
    <location>
        <begin position="1020"/>
        <end position="1323"/>
    </location>
</feature>
<reference evidence="4 5" key="1">
    <citation type="submission" date="2016-10" db="EMBL/GenBank/DDBJ databases">
        <title>Comparative genome analysis of multiple Pseudomonas spp. focuses on biocontrol and plant growth promoting traits.</title>
        <authorList>
            <person name="Tao X.-Y."/>
            <person name="Taylor C.G."/>
        </authorList>
    </citation>
    <scope>NUCLEOTIDE SEQUENCE [LARGE SCALE GENOMIC DNA]</scope>
    <source>
        <strain evidence="4 5">28B5</strain>
    </source>
</reference>
<dbReference type="OrthoDB" id="9781691at2"/>
<evidence type="ECO:0000313" key="4">
    <source>
        <dbReference type="EMBL" id="RON78213.1"/>
    </source>
</evidence>
<name>A0A423M7S1_PSEFL</name>
<dbReference type="Proteomes" id="UP000285378">
    <property type="component" value="Unassembled WGS sequence"/>
</dbReference>
<dbReference type="InterPro" id="IPR046839">
    <property type="entry name" value="ABC_toxin_N"/>
</dbReference>
<dbReference type="Pfam" id="PF18276">
    <property type="entry name" value="TcA_TcB_BD"/>
    <property type="match status" value="1"/>
</dbReference>
<feature type="domain" description="Neuraminidase-like" evidence="2">
    <location>
        <begin position="162"/>
        <end position="280"/>
    </location>
</feature>
<sequence>MAQSDIDFLLEKRRSALLEYSIGQVNKERYAFVQTSADLFELLRMDPLDTYAVQSSWVAEATSCAQQYIHAVYRKLEPGFARHEFSSSELAEWELYSNYPDWAAVQMIQLYPENFINPFVRQRKSSLFKTLENDLNQSRLNVDSVQAALQDYLHAFEQTCDLDVISCYMHGNSPERADYYFIGRQRAQPFQYFWRKAEIVITTSCVAVNPAAWSEWQSVDIQPASEVLDIRPVFWNGRLCVVWAQWRDKAQGQDKDQFIPENLEVNLAFMNQGGQWSAPMKVYEFSGPVDRVTFRLIATVLKGDPLSKDKLGISITTKSGTATPIKAHRVFDVLMRPETVISPVLELAMKRFTGPESVQHALGSQVTVTVVNEPDGAMTPFLGLEAAAIRIGTKDELTVSGFCRPTGLGSPSTLAFTLALENAADNDPKPVILNKSSAGGWTIAFEESFSRDKGTWPDTTTFTLKTAAAGFGGRTFRLSIINLEDFNVPVLVKNTENAAQFLSFELGAAYRLKYARLNSLFGPELVHRSNISVEAVLDWDSQFIHEPAPSQAPDFTEVNGAFDGANGLFFWELFFHLPHLVFKRLHDEDRFAEAQGWLHYLFDPQAIADPRDSNGKPDYWRCRPLAKEQGNAGCEALAPADPDAIGYSAPRHFKILVFCEYVKNLMAWGDWYYRQLTRDSLVAAKLCYVQAGFLMGKPPVARSVSHWKAKTVGDLMQQSSTRAELEAFEQTMDYSLADVPSGSSVAPLLGMLAAGPFKVPVNQTLLDLFAGPGQRLDNLRNFLTLDGKPMSIPLFSPPTDPNQLLRDLAAGTGAGPRPMGGRVQVNAFRWRVSYEAALRAVQALQDYGSQVLNLLERRDRAEQEELQQTHLVELSAFAQTMQEQSIAQLDASVAALELSRAVAQQRADTYKKNYDENVSAVEYEVMDSLYRSKNLSLASSYLKPAAAVIASVPNILGMSNGGHRLDQTLEAISFGLGISAAVEQLDADKKATTEAYRRRRNEWGLQHRLAVAEVESINGQIEAQRHAASAARTSLEQTLRANSQALILYNYLKQRATRSELYGWMLGQLKALHYQAYDAVVSLCITAQNSLSAETADYDSIAPLPQVWLDQRHGLTAGEQLRAFLLGLEREYLQRHERRLELVHTVSLSKLFDDEIDPQTGFTRWATALAHLKLTGSLDFCLTQLMFDRSHPGHYCRQISSMEIDLPVLVGPYENVSATLMQLGSKTAVRATTQSVLYLHEPTDNVPSDVVFNLRSGQQIALSMGIADNGMAAMKPDEGLLNPFENTGAVSCWRLNFPRPEAPAQAAILRSMTDIIIRLRFTAKVGAPPFVSKVTDLVDGIEKKRSKITGQGSARS</sequence>
<protein>
    <submittedName>
        <fullName evidence="4">Insecticidal toxin complex protein TcaB2</fullName>
    </submittedName>
</protein>
<evidence type="ECO:0000313" key="5">
    <source>
        <dbReference type="Proteomes" id="UP000285378"/>
    </source>
</evidence>
<evidence type="ECO:0000259" key="1">
    <source>
        <dbReference type="Pfam" id="PF18276"/>
    </source>
</evidence>
<dbReference type="EMBL" id="MOBX01000015">
    <property type="protein sequence ID" value="RON78213.1"/>
    <property type="molecule type" value="Genomic_DNA"/>
</dbReference>
<dbReference type="RefSeq" id="WP_123453663.1">
    <property type="nucleotide sequence ID" value="NZ_MOBX01000015.1"/>
</dbReference>
<evidence type="ECO:0000259" key="2">
    <source>
        <dbReference type="Pfam" id="PF18413"/>
    </source>
</evidence>
<proteinExistence type="predicted"/>
<evidence type="ECO:0000259" key="3">
    <source>
        <dbReference type="Pfam" id="PF20220"/>
    </source>
</evidence>
<organism evidence="4 5">
    <name type="scientific">Pseudomonas fluorescens</name>
    <dbReference type="NCBI Taxonomy" id="294"/>
    <lineage>
        <taxon>Bacteria</taxon>
        <taxon>Pseudomonadati</taxon>
        <taxon>Pseudomonadota</taxon>
        <taxon>Gammaproteobacteria</taxon>
        <taxon>Pseudomonadales</taxon>
        <taxon>Pseudomonadaceae</taxon>
        <taxon>Pseudomonas</taxon>
    </lineage>
</organism>
<dbReference type="Pfam" id="PF18413">
    <property type="entry name" value="Neuraminidase"/>
    <property type="match status" value="1"/>
</dbReference>
<feature type="domain" description="ABC toxin N-terminal" evidence="3">
    <location>
        <begin position="9"/>
        <end position="132"/>
    </location>
</feature>
<gene>
    <name evidence="4" type="ORF">BK670_23560</name>
</gene>
<accession>A0A423M7S1</accession>
<dbReference type="InterPro" id="IPR041079">
    <property type="entry name" value="Neuraminidase-like"/>
</dbReference>
<comment type="caution">
    <text evidence="4">The sequence shown here is derived from an EMBL/GenBank/DDBJ whole genome shotgun (WGS) entry which is preliminary data.</text>
</comment>
<dbReference type="Pfam" id="PF20220">
    <property type="entry name" value="ABC_toxin_N"/>
    <property type="match status" value="1"/>
</dbReference>